<evidence type="ECO:0000313" key="2">
    <source>
        <dbReference type="Proteomes" id="UP000316225"/>
    </source>
</evidence>
<accession>A0A562NSC6</accession>
<dbReference type="AlphaFoldDB" id="A0A562NSC6"/>
<organism evidence="1 2">
    <name type="scientific">Paracoccus sulfuroxidans</name>
    <dbReference type="NCBI Taxonomy" id="384678"/>
    <lineage>
        <taxon>Bacteria</taxon>
        <taxon>Pseudomonadati</taxon>
        <taxon>Pseudomonadota</taxon>
        <taxon>Alphaproteobacteria</taxon>
        <taxon>Rhodobacterales</taxon>
        <taxon>Paracoccaceae</taxon>
        <taxon>Paracoccus</taxon>
    </lineage>
</organism>
<dbReference type="Proteomes" id="UP000316225">
    <property type="component" value="Unassembled WGS sequence"/>
</dbReference>
<dbReference type="EMBL" id="VLKU01000004">
    <property type="protein sequence ID" value="TWI35108.1"/>
    <property type="molecule type" value="Genomic_DNA"/>
</dbReference>
<sequence length="88" mass="9859">MFTIEHEFDATVITLIDELPEGAAVGARPLNEDVIVQAFDDRIIIEQFDPESGEPVHIVLTLEQLEELRAALNLPEGNYRLERGGRSD</sequence>
<dbReference type="OrthoDB" id="7861315at2"/>
<dbReference type="RefSeq" id="WP_145397329.1">
    <property type="nucleotide sequence ID" value="NZ_VLKU01000004.1"/>
</dbReference>
<protein>
    <recommendedName>
        <fullName evidence="3">Phosphomannomutase</fullName>
    </recommendedName>
</protein>
<name>A0A562NSC6_9RHOB</name>
<comment type="caution">
    <text evidence="1">The sequence shown here is derived from an EMBL/GenBank/DDBJ whole genome shotgun (WGS) entry which is preliminary data.</text>
</comment>
<evidence type="ECO:0008006" key="3">
    <source>
        <dbReference type="Google" id="ProtNLM"/>
    </source>
</evidence>
<keyword evidence="2" id="KW-1185">Reference proteome</keyword>
<proteinExistence type="predicted"/>
<reference evidence="1 2" key="1">
    <citation type="journal article" date="2015" name="Stand. Genomic Sci.">
        <title>Genomic Encyclopedia of Bacterial and Archaeal Type Strains, Phase III: the genomes of soil and plant-associated and newly described type strains.</title>
        <authorList>
            <person name="Whitman W.B."/>
            <person name="Woyke T."/>
            <person name="Klenk H.P."/>
            <person name="Zhou Y."/>
            <person name="Lilburn T.G."/>
            <person name="Beck B.J."/>
            <person name="De Vos P."/>
            <person name="Vandamme P."/>
            <person name="Eisen J.A."/>
            <person name="Garrity G."/>
            <person name="Hugenholtz P."/>
            <person name="Kyrpides N.C."/>
        </authorList>
    </citation>
    <scope>NUCLEOTIDE SEQUENCE [LARGE SCALE GENOMIC DNA]</scope>
    <source>
        <strain evidence="1 2">CGMCC 1.5364</strain>
    </source>
</reference>
<evidence type="ECO:0000313" key="1">
    <source>
        <dbReference type="EMBL" id="TWI35108.1"/>
    </source>
</evidence>
<gene>
    <name evidence="1" type="ORF">IQ24_01617</name>
</gene>